<keyword evidence="4" id="KW-1185">Reference proteome</keyword>
<proteinExistence type="predicted"/>
<organism evidence="3 4">
    <name type="scientific">Microbispora cellulosiformans</name>
    <dbReference type="NCBI Taxonomy" id="2614688"/>
    <lineage>
        <taxon>Bacteria</taxon>
        <taxon>Bacillati</taxon>
        <taxon>Actinomycetota</taxon>
        <taxon>Actinomycetes</taxon>
        <taxon>Streptosporangiales</taxon>
        <taxon>Streptosporangiaceae</taxon>
        <taxon>Microbispora</taxon>
    </lineage>
</organism>
<gene>
    <name evidence="3" type="ORF">F5972_00545</name>
</gene>
<dbReference type="CDD" id="cd07750">
    <property type="entry name" value="PolyPPase_VTC_like"/>
    <property type="match status" value="1"/>
</dbReference>
<dbReference type="Pfam" id="PF09359">
    <property type="entry name" value="VTC"/>
    <property type="match status" value="1"/>
</dbReference>
<comment type="caution">
    <text evidence="3">The sequence shown here is derived from an EMBL/GenBank/DDBJ whole genome shotgun (WGS) entry which is preliminary data.</text>
</comment>
<evidence type="ECO:0000256" key="1">
    <source>
        <dbReference type="SAM" id="MobiDB-lite"/>
    </source>
</evidence>
<dbReference type="RefSeq" id="WP_150930000.1">
    <property type="nucleotide sequence ID" value="NZ_VYTZ01000001.1"/>
</dbReference>
<dbReference type="InterPro" id="IPR042267">
    <property type="entry name" value="VTC_sf"/>
</dbReference>
<evidence type="ECO:0000313" key="4">
    <source>
        <dbReference type="Proteomes" id="UP000327011"/>
    </source>
</evidence>
<feature type="region of interest" description="Disordered" evidence="1">
    <location>
        <begin position="255"/>
        <end position="276"/>
    </location>
</feature>
<name>A0A5J5K9S2_9ACTN</name>
<dbReference type="EMBL" id="VYTZ01000001">
    <property type="protein sequence ID" value="KAA9381375.1"/>
    <property type="molecule type" value="Genomic_DNA"/>
</dbReference>
<protein>
    <submittedName>
        <fullName evidence="3">Polyphosphate polymerase domain-containing protein</fullName>
    </submittedName>
</protein>
<dbReference type="SUPFAM" id="SSF55154">
    <property type="entry name" value="CYTH-like phosphatases"/>
    <property type="match status" value="1"/>
</dbReference>
<dbReference type="InterPro" id="IPR033469">
    <property type="entry name" value="CYTH-like_dom_sf"/>
</dbReference>
<evidence type="ECO:0000313" key="3">
    <source>
        <dbReference type="EMBL" id="KAA9381375.1"/>
    </source>
</evidence>
<accession>A0A5J5K9S2</accession>
<dbReference type="GO" id="GO:0006799">
    <property type="term" value="P:polyphosphate biosynthetic process"/>
    <property type="evidence" value="ECO:0007669"/>
    <property type="project" value="UniProtKB-ARBA"/>
</dbReference>
<dbReference type="Proteomes" id="UP000327011">
    <property type="component" value="Unassembled WGS sequence"/>
</dbReference>
<evidence type="ECO:0000259" key="2">
    <source>
        <dbReference type="Pfam" id="PF09359"/>
    </source>
</evidence>
<dbReference type="Gene3D" id="3.20.100.30">
    <property type="entry name" value="VTC, catalytic tunnel domain"/>
    <property type="match status" value="1"/>
</dbReference>
<feature type="domain" description="VTC" evidence="2">
    <location>
        <begin position="30"/>
        <end position="235"/>
    </location>
</feature>
<reference evidence="3 4" key="1">
    <citation type="submission" date="2019-09" db="EMBL/GenBank/DDBJ databases">
        <title>Screening of Novel Bioactive Compounds from Soil-Associated.</title>
        <authorList>
            <person name="Gong X."/>
        </authorList>
    </citation>
    <scope>NUCLEOTIDE SEQUENCE [LARGE SCALE GENOMIC DNA]</scope>
    <source>
        <strain evidence="3 4">Gxj-6</strain>
    </source>
</reference>
<dbReference type="InterPro" id="IPR018966">
    <property type="entry name" value="VTC_domain"/>
</dbReference>
<sequence length="276" mass="30688">MTAAPIGPALARLAPVGLADLVERAALQTRVDRKYLVAEDALPRLLERLTPYARVLEIDGERAFRYRSVYFDTPQLTSYHRTAYRRRRRFKVRTRTYLDSAECWLEVKISGARGSVTKHRLPYHPGDCDTVRPGRGFVDETLARESAGPVAGTSLDPVLTTEYRRVTLLLPDTASRITIDTGLAWRAAGSALRLPGLVVVETKSTSAATPVDRLLWRAGTRPARISKYATGLAALRPDLPAVPWRRTLRRHFRDAAPAADPPPVISQRPEQEASCV</sequence>
<dbReference type="AlphaFoldDB" id="A0A5J5K9S2"/>